<accession>A0A2D2AXP3</accession>
<dbReference type="InterPro" id="IPR012338">
    <property type="entry name" value="Beta-lactam/transpept-like"/>
</dbReference>
<feature type="chain" id="PRO_5013588375" evidence="1">
    <location>
        <begin position="27"/>
        <end position="431"/>
    </location>
</feature>
<protein>
    <submittedName>
        <fullName evidence="3">Serine hydrolase</fullName>
    </submittedName>
</protein>
<dbReference type="OrthoDB" id="9808046at2"/>
<dbReference type="GO" id="GO:0016787">
    <property type="term" value="F:hydrolase activity"/>
    <property type="evidence" value="ECO:0007669"/>
    <property type="project" value="UniProtKB-KW"/>
</dbReference>
<reference evidence="3 4" key="1">
    <citation type="submission" date="2017-10" db="EMBL/GenBank/DDBJ databases">
        <title>Genome sequence of Caulobacter mirabilis FWC38.</title>
        <authorList>
            <person name="Fiebig A."/>
            <person name="Crosson S."/>
        </authorList>
    </citation>
    <scope>NUCLEOTIDE SEQUENCE [LARGE SCALE GENOMIC DNA]</scope>
    <source>
        <strain evidence="3 4">FWC 38</strain>
    </source>
</reference>
<proteinExistence type="predicted"/>
<evidence type="ECO:0000256" key="1">
    <source>
        <dbReference type="SAM" id="SignalP"/>
    </source>
</evidence>
<name>A0A2D2AXP3_9CAUL</name>
<dbReference type="AlphaFoldDB" id="A0A2D2AXP3"/>
<gene>
    <name evidence="3" type="ORF">CSW64_10200</name>
</gene>
<evidence type="ECO:0000313" key="3">
    <source>
        <dbReference type="EMBL" id="ATQ42755.1"/>
    </source>
</evidence>
<keyword evidence="4" id="KW-1185">Reference proteome</keyword>
<evidence type="ECO:0000313" key="4">
    <source>
        <dbReference type="Proteomes" id="UP000228945"/>
    </source>
</evidence>
<dbReference type="Pfam" id="PF00144">
    <property type="entry name" value="Beta-lactamase"/>
    <property type="match status" value="1"/>
</dbReference>
<dbReference type="KEGG" id="cmb:CSW64_10200"/>
<feature type="domain" description="Beta-lactamase-related" evidence="2">
    <location>
        <begin position="57"/>
        <end position="404"/>
    </location>
</feature>
<dbReference type="PANTHER" id="PTHR43283:SF3">
    <property type="entry name" value="BETA-LACTAMASE FAMILY PROTEIN (AFU_ORTHOLOGUE AFUA_5G07500)"/>
    <property type="match status" value="1"/>
</dbReference>
<keyword evidence="1" id="KW-0732">Signal</keyword>
<dbReference type="InterPro" id="IPR001466">
    <property type="entry name" value="Beta-lactam-related"/>
</dbReference>
<dbReference type="SUPFAM" id="SSF56601">
    <property type="entry name" value="beta-lactamase/transpeptidase-like"/>
    <property type="match status" value="1"/>
</dbReference>
<evidence type="ECO:0000259" key="2">
    <source>
        <dbReference type="Pfam" id="PF00144"/>
    </source>
</evidence>
<dbReference type="PANTHER" id="PTHR43283">
    <property type="entry name" value="BETA-LACTAMASE-RELATED"/>
    <property type="match status" value="1"/>
</dbReference>
<keyword evidence="3" id="KW-0378">Hydrolase</keyword>
<dbReference type="RefSeq" id="WP_099622009.1">
    <property type="nucleotide sequence ID" value="NZ_CP024201.1"/>
</dbReference>
<dbReference type="Gene3D" id="3.40.710.10">
    <property type="entry name" value="DD-peptidase/beta-lactamase superfamily"/>
    <property type="match status" value="1"/>
</dbReference>
<organism evidence="3 4">
    <name type="scientific">Caulobacter mirabilis</name>
    <dbReference type="NCBI Taxonomy" id="69666"/>
    <lineage>
        <taxon>Bacteria</taxon>
        <taxon>Pseudomonadati</taxon>
        <taxon>Pseudomonadota</taxon>
        <taxon>Alphaproteobacteria</taxon>
        <taxon>Caulobacterales</taxon>
        <taxon>Caulobacteraceae</taxon>
        <taxon>Caulobacter</taxon>
    </lineage>
</organism>
<dbReference type="Proteomes" id="UP000228945">
    <property type="component" value="Chromosome"/>
</dbReference>
<dbReference type="InterPro" id="IPR050789">
    <property type="entry name" value="Diverse_Enzym_Activities"/>
</dbReference>
<feature type="signal peptide" evidence="1">
    <location>
        <begin position="1"/>
        <end position="26"/>
    </location>
</feature>
<dbReference type="EMBL" id="CP024201">
    <property type="protein sequence ID" value="ATQ42755.1"/>
    <property type="molecule type" value="Genomic_DNA"/>
</dbReference>
<sequence>MLRRSLSAAMAAVVVAWVLAPGPSQAQEGIDLPSAKPEAVGFSSERLKRLDYWSAGFVERGYAPGIATVVIRHGKVVSTNIYGKADVATGAPLKSDAIWRMYSQTKPVTGVAMMILYEQGKWKLDDPITKYVPEFANLRVFKGVGKDGKPITEPVKRTATMRELMSHAAGFAYGLSTDNYVDKAYRDSGMLGSATLGQVMTEAAKLPLYGQPGEQWKYSIAVDIQGYIVEKLSGQTLPDFMQSHIFGPLKMKDTAFWVPEDKRGRMASLYAIDPKTKKIVPAEGFMVLPIDKVPTAPNGGGGLVSTMSDYSRFAAMLAGGGQLDGVRILSPSTIKLMASNHLSDKVLAQEPLGPGTGFGLDVAVIMDPARAGTTAGKGSYSWGGAAGTWFWVDPENDVAFLGFIQVIGGSAYRLDERSAQLLYQALVEPEK</sequence>